<evidence type="ECO:0000256" key="1">
    <source>
        <dbReference type="SAM" id="MobiDB-lite"/>
    </source>
</evidence>
<organism evidence="3 4">
    <name type="scientific">Scleropages formosus</name>
    <name type="common">Asian bonytongue</name>
    <name type="synonym">Osteoglossum formosum</name>
    <dbReference type="NCBI Taxonomy" id="113540"/>
    <lineage>
        <taxon>Eukaryota</taxon>
        <taxon>Metazoa</taxon>
        <taxon>Chordata</taxon>
        <taxon>Craniata</taxon>
        <taxon>Vertebrata</taxon>
        <taxon>Euteleostomi</taxon>
        <taxon>Actinopterygii</taxon>
        <taxon>Neopterygii</taxon>
        <taxon>Teleostei</taxon>
        <taxon>Osteoglossocephala</taxon>
        <taxon>Osteoglossomorpha</taxon>
        <taxon>Osteoglossiformes</taxon>
        <taxon>Osteoglossidae</taxon>
        <taxon>Scleropages</taxon>
    </lineage>
</organism>
<sequence>MDSSPKLSGETLIVHHVPLVHRQVSGHQCCNSAKRTNPFGPPDHLGLTRTTSLPEQDVLQREKLVYSSLIQTSSSCKSSTEDGGKKYGAGANALRHNPFLLSAEKDVDDDGDNLSGYLEEDSFHLHGNTNLPNGSNDMGYMQEPFLLHGGVSETCCVGRGKKEPTEYTDAGRTVPLKATQHLESLDLSGLDGKWRHGSSGSTLSMDCGEHEWGEEDEEDHALRRGLRTGACSCCFISEFGPPPDQRCFCCALSEHFSESQLGYVSDSSCNSSDGVLVNFSAIYNKMNNGVPDKPLNLNVSGDQSYSSSVSEPGGAFYLDLHTSPTEPQCSQEGPGNRATNPQGMANPASCSCPSPQALDANCNSYNLRCEGLSLEASDLTSCFQSQARLVVATQNYYKLVTCDLSSQSSPSPAGSSITSCSEDNVKASPTQPTEYYLFRQPEEKSQGTEQEKMARVGGMIKGQVYVNFSPPVRPKDSCRTGHPGRPRSRSYDRNLGLSSSVRLGSLERMLSCPVHLSEGSAPGPPLHHITSFAEIACSKKRNGGGASGSALAMKTTNEAPSTCCQSSQEFSPVPEFSQLGKSLGLPPIPLTQCCSRSDCDMEPHTRCHTHLGDTPCGAYYESHAKAEGVSLSTTEVVRYRKDQRPTTLPIQPFMFQHLGKTQAIPLCPLLNEYVSHLCNRSNEKPVPVEVKEDVEAVCHSKRSPDTVRPSPLGSYSPGCQQGAPSSSSCSTCSPSPEGGPSTPHRASLSTLPDSTLSHLSHLKASQRYRIAEEAKANGSPYAGPCATNAHHLSPQALKWKEYRRKNPMGIKRAPRLISSSLDAWRGEGRLTRRNVFDFSASSSHAHTQLNGLVKAINTAVDLIVTHFGTNRNPGVKAKLGNSSVSPNVGHIILKYLCPAIRDILQDGLRAYLLDLIIGQRRNQPWSVVEASTQLGPSTRVLHSLFSKVSQYSELTSPNMRLNAFIIVCSCPWSTDVMQPHYHPWGFLVASQGACHALFEELLLLLQPLSLLPFDLDLLFELRLLQKGQEHLRRKAQLCSTRHGLEHSVRSTFQLMRADFWGDSGGRIVRGMQRLTGVGSESLFEQDKEKQDSRNDKEHQPIVDGPRQRDRQAGWWFQLMQSSQVYIDKSTEGSKFVKWERRKKSVLERQADGPVHWNSQPPPREGVVEGAEAFQEQELVKEGSGKSSWMGSPPESVLNELKRSKEKEPEEQRGIAEALEETSRGIYWSRLFGATGGCSVRTERTEQRLTKSHKNRLPSEWLSLDTSVLDFIAQTIGPGKRPRPCTLPFQEKQALEVPSLGHRVAAEPRGLSFNCEDLLHVLGCSEADWLDYSLGRHTSLVSTVYASLTEEPEGQL</sequence>
<dbReference type="InterPro" id="IPR004012">
    <property type="entry name" value="Run_dom"/>
</dbReference>
<dbReference type="Proteomes" id="UP000694397">
    <property type="component" value="Chromosome 6"/>
</dbReference>
<evidence type="ECO:0000313" key="3">
    <source>
        <dbReference type="Ensembl" id="ENSSFOP00015019309.2"/>
    </source>
</evidence>
<dbReference type="InterPro" id="IPR037213">
    <property type="entry name" value="Run_dom_sf"/>
</dbReference>
<feature type="region of interest" description="Disordered" evidence="1">
    <location>
        <begin position="405"/>
        <end position="428"/>
    </location>
</feature>
<feature type="region of interest" description="Disordered" evidence="1">
    <location>
        <begin position="698"/>
        <end position="754"/>
    </location>
</feature>
<protein>
    <submittedName>
        <fullName evidence="3">RUN and SH3 domain containing 2</fullName>
    </submittedName>
</protein>
<dbReference type="InterPro" id="IPR047343">
    <property type="entry name" value="RUSC1_2"/>
</dbReference>
<name>A0A8C9RHS8_SCLFO</name>
<feature type="region of interest" description="Disordered" evidence="1">
    <location>
        <begin position="1079"/>
        <end position="1107"/>
    </location>
</feature>
<reference evidence="3 4" key="1">
    <citation type="submission" date="2019-04" db="EMBL/GenBank/DDBJ databases">
        <authorList>
            <consortium name="Wellcome Sanger Institute Data Sharing"/>
        </authorList>
    </citation>
    <scope>NUCLEOTIDE SEQUENCE [LARGE SCALE GENOMIC DNA]</scope>
</reference>
<feature type="compositionally biased region" description="Low complexity" evidence="1">
    <location>
        <begin position="716"/>
        <end position="743"/>
    </location>
</feature>
<feature type="compositionally biased region" description="Basic and acidic residues" evidence="1">
    <location>
        <begin position="1199"/>
        <end position="1211"/>
    </location>
</feature>
<feature type="domain" description="RUN" evidence="2">
    <location>
        <begin position="887"/>
        <end position="1020"/>
    </location>
</feature>
<dbReference type="PANTHER" id="PTHR15591">
    <property type="entry name" value="RUN AND SH3 DOMAIN CONTAINING"/>
    <property type="match status" value="1"/>
</dbReference>
<dbReference type="GeneTree" id="ENSGT00900000141033"/>
<evidence type="ECO:0000313" key="4">
    <source>
        <dbReference type="Proteomes" id="UP000694397"/>
    </source>
</evidence>
<feature type="region of interest" description="Disordered" evidence="1">
    <location>
        <begin position="1178"/>
        <end position="1211"/>
    </location>
</feature>
<dbReference type="Ensembl" id="ENSSFOT00015019534.2">
    <property type="protein sequence ID" value="ENSSFOP00015019309.2"/>
    <property type="gene ID" value="ENSSFOG00015012406.2"/>
</dbReference>
<dbReference type="PROSITE" id="PS50826">
    <property type="entry name" value="RUN"/>
    <property type="match status" value="1"/>
</dbReference>
<accession>A0A8C9RHS8</accession>
<dbReference type="PANTHER" id="PTHR15591:SF14">
    <property type="entry name" value="AP-4 COMPLEX ACCESSORY SUBUNIT RUSC2"/>
    <property type="match status" value="1"/>
</dbReference>
<reference evidence="3" key="3">
    <citation type="submission" date="2025-09" db="UniProtKB">
        <authorList>
            <consortium name="Ensembl"/>
        </authorList>
    </citation>
    <scope>IDENTIFICATION</scope>
</reference>
<feature type="region of interest" description="Disordered" evidence="1">
    <location>
        <begin position="324"/>
        <end position="346"/>
    </location>
</feature>
<feature type="compositionally biased region" description="Basic and acidic residues" evidence="1">
    <location>
        <begin position="1084"/>
        <end position="1107"/>
    </location>
</feature>
<gene>
    <name evidence="3" type="primary">RUSC2</name>
</gene>
<reference evidence="3" key="2">
    <citation type="submission" date="2025-08" db="UniProtKB">
        <authorList>
            <consortium name="Ensembl"/>
        </authorList>
    </citation>
    <scope>IDENTIFICATION</scope>
</reference>
<feature type="compositionally biased region" description="Low complexity" evidence="1">
    <location>
        <begin position="405"/>
        <end position="421"/>
    </location>
</feature>
<dbReference type="OrthoDB" id="9884296at2759"/>
<proteinExistence type="predicted"/>
<dbReference type="Gene3D" id="1.20.58.900">
    <property type="match status" value="1"/>
</dbReference>
<dbReference type="GO" id="GO:0031410">
    <property type="term" value="C:cytoplasmic vesicle"/>
    <property type="evidence" value="ECO:0007669"/>
    <property type="project" value="TreeGrafter"/>
</dbReference>
<keyword evidence="4" id="KW-1185">Reference proteome</keyword>
<evidence type="ECO:0000259" key="2">
    <source>
        <dbReference type="PROSITE" id="PS50826"/>
    </source>
</evidence>
<dbReference type="Pfam" id="PF02759">
    <property type="entry name" value="RUN"/>
    <property type="match status" value="1"/>
</dbReference>
<feature type="region of interest" description="Disordered" evidence="1">
    <location>
        <begin position="471"/>
        <end position="493"/>
    </location>
</feature>